<sequence length="154" mass="16570">MASPQGDCGANRRRWSPGQRDDFPFAVQGLSGAELSGTLCSGAELSETLCSGAELSGTLCSGTELSGSLMDREELTGSLRDREELTGSLRDREELTGSLRGREELTGSLRDREELTELYHCSVLATVECVSVATSFSVISELAERPLAEHSLIR</sequence>
<dbReference type="Proteomes" id="UP000606274">
    <property type="component" value="Unassembled WGS sequence"/>
</dbReference>
<keyword evidence="3" id="KW-1185">Reference proteome</keyword>
<dbReference type="InterPro" id="IPR001646">
    <property type="entry name" value="5peptide_repeat"/>
</dbReference>
<feature type="region of interest" description="Disordered" evidence="1">
    <location>
        <begin position="1"/>
        <end position="20"/>
    </location>
</feature>
<feature type="region of interest" description="Disordered" evidence="1">
    <location>
        <begin position="71"/>
        <end position="97"/>
    </location>
</feature>
<dbReference type="EMBL" id="JABFDY010000004">
    <property type="protein sequence ID" value="KAF7708947.1"/>
    <property type="molecule type" value="Genomic_DNA"/>
</dbReference>
<dbReference type="AlphaFoldDB" id="A0A8T0BTV6"/>
<proteinExistence type="predicted"/>
<reference evidence="2" key="1">
    <citation type="submission" date="2020-08" db="EMBL/GenBank/DDBJ databases">
        <title>Chromosome-level assembly of Southern catfish (Silurus meridionalis) provides insights into visual adaptation to the nocturnal and benthic lifestyles.</title>
        <authorList>
            <person name="Zhang Y."/>
            <person name="Wang D."/>
            <person name="Peng Z."/>
        </authorList>
    </citation>
    <scope>NUCLEOTIDE SEQUENCE</scope>
    <source>
        <strain evidence="2">SWU-2019-XX</strain>
        <tissue evidence="2">Muscle</tissue>
    </source>
</reference>
<name>A0A8T0BTV6_SILME</name>
<evidence type="ECO:0000313" key="2">
    <source>
        <dbReference type="EMBL" id="KAF7708947.1"/>
    </source>
</evidence>
<organism evidence="2 3">
    <name type="scientific">Silurus meridionalis</name>
    <name type="common">Southern catfish</name>
    <name type="synonym">Silurus soldatovi meridionalis</name>
    <dbReference type="NCBI Taxonomy" id="175797"/>
    <lineage>
        <taxon>Eukaryota</taxon>
        <taxon>Metazoa</taxon>
        <taxon>Chordata</taxon>
        <taxon>Craniata</taxon>
        <taxon>Vertebrata</taxon>
        <taxon>Euteleostomi</taxon>
        <taxon>Actinopterygii</taxon>
        <taxon>Neopterygii</taxon>
        <taxon>Teleostei</taxon>
        <taxon>Ostariophysi</taxon>
        <taxon>Siluriformes</taxon>
        <taxon>Siluridae</taxon>
        <taxon>Silurus</taxon>
    </lineage>
</organism>
<evidence type="ECO:0000256" key="1">
    <source>
        <dbReference type="SAM" id="MobiDB-lite"/>
    </source>
</evidence>
<evidence type="ECO:0000313" key="3">
    <source>
        <dbReference type="Proteomes" id="UP000606274"/>
    </source>
</evidence>
<accession>A0A8T0BTV6</accession>
<dbReference type="Pfam" id="PF00805">
    <property type="entry name" value="Pentapeptide"/>
    <property type="match status" value="1"/>
</dbReference>
<comment type="caution">
    <text evidence="2">The sequence shown here is derived from an EMBL/GenBank/DDBJ whole genome shotgun (WGS) entry which is preliminary data.</text>
</comment>
<gene>
    <name evidence="2" type="ORF">HF521_018004</name>
</gene>
<dbReference type="SUPFAM" id="SSF141571">
    <property type="entry name" value="Pentapeptide repeat-like"/>
    <property type="match status" value="1"/>
</dbReference>
<dbReference type="Gene3D" id="2.160.20.80">
    <property type="entry name" value="E3 ubiquitin-protein ligase SopA"/>
    <property type="match status" value="1"/>
</dbReference>
<protein>
    <submittedName>
        <fullName evidence="2">Uncharacterized protein</fullName>
    </submittedName>
</protein>